<keyword evidence="2" id="KW-0472">Membrane</keyword>
<evidence type="ECO:0000313" key="4">
    <source>
        <dbReference type="Proteomes" id="UP000186922"/>
    </source>
</evidence>
<proteinExistence type="predicted"/>
<name>A0A1D1VSQ0_RAMVA</name>
<protein>
    <submittedName>
        <fullName evidence="3">Uncharacterized protein</fullName>
    </submittedName>
</protein>
<keyword evidence="2" id="KW-1133">Transmembrane helix</keyword>
<evidence type="ECO:0000256" key="1">
    <source>
        <dbReference type="SAM" id="MobiDB-lite"/>
    </source>
</evidence>
<feature type="transmembrane region" description="Helical" evidence="2">
    <location>
        <begin position="117"/>
        <end position="135"/>
    </location>
</feature>
<feature type="transmembrane region" description="Helical" evidence="2">
    <location>
        <begin position="73"/>
        <end position="96"/>
    </location>
</feature>
<keyword evidence="2" id="KW-0812">Transmembrane</keyword>
<evidence type="ECO:0000313" key="3">
    <source>
        <dbReference type="EMBL" id="GAV01589.1"/>
    </source>
</evidence>
<keyword evidence="4" id="KW-1185">Reference proteome</keyword>
<dbReference type="EMBL" id="BDGG01000007">
    <property type="protein sequence ID" value="GAV01589.1"/>
    <property type="molecule type" value="Genomic_DNA"/>
</dbReference>
<reference evidence="3 4" key="1">
    <citation type="journal article" date="2016" name="Nat. Commun.">
        <title>Extremotolerant tardigrade genome and improved radiotolerance of human cultured cells by tardigrade-unique protein.</title>
        <authorList>
            <person name="Hashimoto T."/>
            <person name="Horikawa D.D."/>
            <person name="Saito Y."/>
            <person name="Kuwahara H."/>
            <person name="Kozuka-Hata H."/>
            <person name="Shin-I T."/>
            <person name="Minakuchi Y."/>
            <person name="Ohishi K."/>
            <person name="Motoyama A."/>
            <person name="Aizu T."/>
            <person name="Enomoto A."/>
            <person name="Kondo K."/>
            <person name="Tanaka S."/>
            <person name="Hara Y."/>
            <person name="Koshikawa S."/>
            <person name="Sagara H."/>
            <person name="Miura T."/>
            <person name="Yokobori S."/>
            <person name="Miyagawa K."/>
            <person name="Suzuki Y."/>
            <person name="Kubo T."/>
            <person name="Oyama M."/>
            <person name="Kohara Y."/>
            <person name="Fujiyama A."/>
            <person name="Arakawa K."/>
            <person name="Katayama T."/>
            <person name="Toyoda A."/>
            <person name="Kunieda T."/>
        </authorList>
    </citation>
    <scope>NUCLEOTIDE SEQUENCE [LARGE SCALE GENOMIC DNA]</scope>
    <source>
        <strain evidence="3 4">YOKOZUNA-1</strain>
    </source>
</reference>
<organism evidence="3 4">
    <name type="scientific">Ramazzottius varieornatus</name>
    <name type="common">Water bear</name>
    <name type="synonym">Tardigrade</name>
    <dbReference type="NCBI Taxonomy" id="947166"/>
    <lineage>
        <taxon>Eukaryota</taxon>
        <taxon>Metazoa</taxon>
        <taxon>Ecdysozoa</taxon>
        <taxon>Tardigrada</taxon>
        <taxon>Eutardigrada</taxon>
        <taxon>Parachela</taxon>
        <taxon>Hypsibioidea</taxon>
        <taxon>Ramazzottiidae</taxon>
        <taxon>Ramazzottius</taxon>
    </lineage>
</organism>
<dbReference type="AlphaFoldDB" id="A0A1D1VSQ0"/>
<feature type="region of interest" description="Disordered" evidence="1">
    <location>
        <begin position="275"/>
        <end position="294"/>
    </location>
</feature>
<sequence>MANLIMMQRYSPQPFGIPEAISFGRHASYAEDKRDRPKCTLFFLGVAQVVIGGSAAGTFRMQLGDVQPIGSIAALWSIFTGVFGICLTCCITGNILPVYEPDPPRGQIKEHKNFPKIAACLYQSLLFISIVLSGMTSLEGAREVPDIQNTTSGATTKKSKERWEKGETLFIGGFIMAFLQALIFAWSAKVLLTFFVVKRKDARNRQDEEEGVRERMLNILPTIPTVPTAAPSRVVVERSGEHQLRLPTVHPTVSSSAVSSNVDLHPPRYSIALATSRPARTDSSAPSTASTVHEKKLHLTIPPSYSEVMGFRT</sequence>
<feature type="compositionally biased region" description="Polar residues" evidence="1">
    <location>
        <begin position="281"/>
        <end position="291"/>
    </location>
</feature>
<accession>A0A1D1VSQ0</accession>
<gene>
    <name evidence="3" type="primary">RvY_12277-1</name>
    <name evidence="3" type="synonym">RvY_12277.1</name>
    <name evidence="3" type="ORF">RvY_12277</name>
</gene>
<dbReference type="Proteomes" id="UP000186922">
    <property type="component" value="Unassembled WGS sequence"/>
</dbReference>
<comment type="caution">
    <text evidence="3">The sequence shown here is derived from an EMBL/GenBank/DDBJ whole genome shotgun (WGS) entry which is preliminary data.</text>
</comment>
<feature type="transmembrane region" description="Helical" evidence="2">
    <location>
        <begin position="41"/>
        <end position="61"/>
    </location>
</feature>
<evidence type="ECO:0000256" key="2">
    <source>
        <dbReference type="SAM" id="Phobius"/>
    </source>
</evidence>
<feature type="transmembrane region" description="Helical" evidence="2">
    <location>
        <begin position="169"/>
        <end position="197"/>
    </location>
</feature>